<dbReference type="PANTHER" id="PTHR11236:SF9">
    <property type="entry name" value="ANTHRANILATE SYNTHASE COMPONENT 1"/>
    <property type="match status" value="1"/>
</dbReference>
<dbReference type="InterPro" id="IPR019999">
    <property type="entry name" value="Anth_synth_I-like"/>
</dbReference>
<evidence type="ECO:0000259" key="1">
    <source>
        <dbReference type="Pfam" id="PF00425"/>
    </source>
</evidence>
<evidence type="ECO:0000259" key="2">
    <source>
        <dbReference type="Pfam" id="PF04715"/>
    </source>
</evidence>
<dbReference type="InterPro" id="IPR015890">
    <property type="entry name" value="Chorismate_C"/>
</dbReference>
<dbReference type="RefSeq" id="WP_203868843.1">
    <property type="nucleotide sequence ID" value="NZ_BONW01000028.1"/>
</dbReference>
<evidence type="ECO:0000313" key="4">
    <source>
        <dbReference type="Proteomes" id="UP000646749"/>
    </source>
</evidence>
<dbReference type="PRINTS" id="PR00095">
    <property type="entry name" value="ANTSNTHASEI"/>
</dbReference>
<dbReference type="Pfam" id="PF04715">
    <property type="entry name" value="Anth_synt_I_N"/>
    <property type="match status" value="1"/>
</dbReference>
<keyword evidence="4" id="KW-1185">Reference proteome</keyword>
<dbReference type="InterPro" id="IPR006805">
    <property type="entry name" value="Anth_synth_I_N"/>
</dbReference>
<protein>
    <recommendedName>
        <fullName evidence="5">Anthranilate synthase component I family protein</fullName>
    </recommendedName>
</protein>
<evidence type="ECO:0008006" key="5">
    <source>
        <dbReference type="Google" id="ProtNLM"/>
    </source>
</evidence>
<dbReference type="Gene3D" id="3.60.120.10">
    <property type="entry name" value="Anthranilate synthase"/>
    <property type="match status" value="1"/>
</dbReference>
<dbReference type="SUPFAM" id="SSF56322">
    <property type="entry name" value="ADC synthase"/>
    <property type="match status" value="1"/>
</dbReference>
<proteinExistence type="predicted"/>
<gene>
    <name evidence="3" type="ORF">Pen02_53570</name>
</gene>
<sequence>MLTDESFHPYVVPPDPVDEAPTIPVRVVSRALRGHEPVRLYAELVDRFGPDEVFLVESLAGPERERRGATVGWGRLAAVRLYADRVELDGVPALRPRLARLAADAGLRPAAGLWWFDRPESVWELLRGVQRLFDVRTDLPGTGYAFGFLLTVGYEAAWHMERLPDRRVGDDSGPDLELVLFQHAAVFDAGGGARHQHAESDLFPPAERLPDGTAPGTGVDAVPAAPDPLEVTDNVDRATFLNWVRRCLRHIGVGDVYQIQVGHRIDVRSALTPLDVYRRLRWRNPSPHMYLVPHGGRTLIGASPELLFRIEGETVLMRPIAGTTRRDGSPADEERVRALRDSTKEQAEHIMLVDLCRNDVSRVASPHSLAVDRLMTVETFSHVFHLVSTVSARLAPEADVWSTLRATFPAGTMTGAPKVRAMELIAETEHDERGMYAGAVGLVDARGWSELALCIRTVIFDGVRYSAQSSAGVVALSEPDGEWAETLAKLGSAYWALTDRELVP</sequence>
<dbReference type="PANTHER" id="PTHR11236">
    <property type="entry name" value="AMINOBENZOATE/ANTHRANILATE SYNTHASE"/>
    <property type="match status" value="1"/>
</dbReference>
<feature type="domain" description="Chorismate-utilising enzyme C-terminal" evidence="1">
    <location>
        <begin position="237"/>
        <end position="489"/>
    </location>
</feature>
<name>A0ABQ4E7Z6_9ACTN</name>
<comment type="caution">
    <text evidence="3">The sequence shown here is derived from an EMBL/GenBank/DDBJ whole genome shotgun (WGS) entry which is preliminary data.</text>
</comment>
<dbReference type="Proteomes" id="UP000646749">
    <property type="component" value="Unassembled WGS sequence"/>
</dbReference>
<feature type="domain" description="Anthranilate synthase component I N-terminal" evidence="2">
    <location>
        <begin position="35"/>
        <end position="188"/>
    </location>
</feature>
<evidence type="ECO:0000313" key="3">
    <source>
        <dbReference type="EMBL" id="GIG90421.1"/>
    </source>
</evidence>
<dbReference type="Pfam" id="PF00425">
    <property type="entry name" value="Chorismate_bind"/>
    <property type="match status" value="1"/>
</dbReference>
<accession>A0ABQ4E7Z6</accession>
<dbReference type="InterPro" id="IPR005801">
    <property type="entry name" value="ADC_synthase"/>
</dbReference>
<dbReference type="EMBL" id="BONW01000028">
    <property type="protein sequence ID" value="GIG90421.1"/>
    <property type="molecule type" value="Genomic_DNA"/>
</dbReference>
<reference evidence="3 4" key="1">
    <citation type="submission" date="2021-01" db="EMBL/GenBank/DDBJ databases">
        <title>Whole genome shotgun sequence of Plantactinospora endophytica NBRC 110450.</title>
        <authorList>
            <person name="Komaki H."/>
            <person name="Tamura T."/>
        </authorList>
    </citation>
    <scope>NUCLEOTIDE SEQUENCE [LARGE SCALE GENOMIC DNA]</scope>
    <source>
        <strain evidence="3 4">NBRC 110450</strain>
    </source>
</reference>
<organism evidence="3 4">
    <name type="scientific">Plantactinospora endophytica</name>
    <dbReference type="NCBI Taxonomy" id="673535"/>
    <lineage>
        <taxon>Bacteria</taxon>
        <taxon>Bacillati</taxon>
        <taxon>Actinomycetota</taxon>
        <taxon>Actinomycetes</taxon>
        <taxon>Micromonosporales</taxon>
        <taxon>Micromonosporaceae</taxon>
        <taxon>Plantactinospora</taxon>
    </lineage>
</organism>